<reference evidence="2 3" key="1">
    <citation type="journal article" date="2016" name="Nat. Commun.">
        <title>Thousands of microbial genomes shed light on interconnected biogeochemical processes in an aquifer system.</title>
        <authorList>
            <person name="Anantharaman K."/>
            <person name="Brown C.T."/>
            <person name="Hug L.A."/>
            <person name="Sharon I."/>
            <person name="Castelle C.J."/>
            <person name="Probst A.J."/>
            <person name="Thomas B.C."/>
            <person name="Singh A."/>
            <person name="Wilkins M.J."/>
            <person name="Karaoz U."/>
            <person name="Brodie E.L."/>
            <person name="Williams K.H."/>
            <person name="Hubbard S.S."/>
            <person name="Banfield J.F."/>
        </authorList>
    </citation>
    <scope>NUCLEOTIDE SEQUENCE [LARGE SCALE GENOMIC DNA]</scope>
</reference>
<comment type="caution">
    <text evidence="2">The sequence shown here is derived from an EMBL/GenBank/DDBJ whole genome shotgun (WGS) entry which is preliminary data.</text>
</comment>
<organism evidence="2 3">
    <name type="scientific">Candidatus Uhrbacteria bacterium RIFCSPLOWO2_01_FULL_55_36</name>
    <dbReference type="NCBI Taxonomy" id="1802404"/>
    <lineage>
        <taxon>Bacteria</taxon>
        <taxon>Candidatus Uhriibacteriota</taxon>
    </lineage>
</organism>
<evidence type="ECO:0008006" key="4">
    <source>
        <dbReference type="Google" id="ProtNLM"/>
    </source>
</evidence>
<gene>
    <name evidence="2" type="ORF">A3B36_02745</name>
</gene>
<feature type="signal peptide" evidence="1">
    <location>
        <begin position="1"/>
        <end position="22"/>
    </location>
</feature>
<evidence type="ECO:0000313" key="3">
    <source>
        <dbReference type="Proteomes" id="UP000177704"/>
    </source>
</evidence>
<protein>
    <recommendedName>
        <fullName evidence="4">DUF4412 domain-containing protein</fullName>
    </recommendedName>
</protein>
<name>A0A1F7V558_9BACT</name>
<keyword evidence="1" id="KW-0732">Signal</keyword>
<proteinExistence type="predicted"/>
<dbReference type="AlphaFoldDB" id="A0A1F7V558"/>
<evidence type="ECO:0000313" key="2">
    <source>
        <dbReference type="EMBL" id="OGL85603.1"/>
    </source>
</evidence>
<evidence type="ECO:0000256" key="1">
    <source>
        <dbReference type="SAM" id="SignalP"/>
    </source>
</evidence>
<feature type="chain" id="PRO_5009533174" description="DUF4412 domain-containing protein" evidence="1">
    <location>
        <begin position="23"/>
        <end position="179"/>
    </location>
</feature>
<accession>A0A1F7V558</accession>
<dbReference type="EMBL" id="MGEM01000006">
    <property type="protein sequence ID" value="OGL85603.1"/>
    <property type="molecule type" value="Genomic_DNA"/>
</dbReference>
<sequence>MRKQIALLCAVVLFAIAAPLLAQQFQKKFLTINTDGGKLTDVVTKYSMDWKVVLACNPDRIRMELSGTNEGWLVVQSGQLFYPRVLWGWGWQADFIREGWKDQGKEEMRRLLPDSSQLVLQYRLGEGLVTIKNGMREMVRKNGKLQHLQNTSESEVFKMLYPYRESIPPGWEMKEWLSP</sequence>
<dbReference type="Proteomes" id="UP000177704">
    <property type="component" value="Unassembled WGS sequence"/>
</dbReference>